<evidence type="ECO:0000256" key="1">
    <source>
        <dbReference type="SAM" id="MobiDB-lite"/>
    </source>
</evidence>
<gene>
    <name evidence="2" type="ORF">ANN_16927</name>
</gene>
<feature type="region of interest" description="Disordered" evidence="1">
    <location>
        <begin position="18"/>
        <end position="41"/>
    </location>
</feature>
<proteinExistence type="predicted"/>
<dbReference type="Proteomes" id="UP001148838">
    <property type="component" value="Unassembled WGS sequence"/>
</dbReference>
<protein>
    <recommendedName>
        <fullName evidence="4">Helix-turn-helix domain-containing protein</fullName>
    </recommendedName>
</protein>
<keyword evidence="3" id="KW-1185">Reference proteome</keyword>
<dbReference type="PANTHER" id="PTHR46060">
    <property type="entry name" value="MARINER MOS1 TRANSPOSASE-LIKE PROTEIN"/>
    <property type="match status" value="1"/>
</dbReference>
<dbReference type="EMBL" id="JAJSOF020000021">
    <property type="protein sequence ID" value="KAJ4436795.1"/>
    <property type="molecule type" value="Genomic_DNA"/>
</dbReference>
<accession>A0ABQ8SRG9</accession>
<name>A0ABQ8SRG9_PERAM</name>
<evidence type="ECO:0008006" key="4">
    <source>
        <dbReference type="Google" id="ProtNLM"/>
    </source>
</evidence>
<comment type="caution">
    <text evidence="2">The sequence shown here is derived from an EMBL/GenBank/DDBJ whole genome shotgun (WGS) entry which is preliminary data.</text>
</comment>
<reference evidence="2 3" key="1">
    <citation type="journal article" date="2022" name="Allergy">
        <title>Genome assembly and annotation of Periplaneta americana reveal a comprehensive cockroach allergen profile.</title>
        <authorList>
            <person name="Wang L."/>
            <person name="Xiong Q."/>
            <person name="Saelim N."/>
            <person name="Wang L."/>
            <person name="Nong W."/>
            <person name="Wan A.T."/>
            <person name="Shi M."/>
            <person name="Liu X."/>
            <person name="Cao Q."/>
            <person name="Hui J.H.L."/>
            <person name="Sookrung N."/>
            <person name="Leung T.F."/>
            <person name="Tungtrongchitr A."/>
            <person name="Tsui S.K.W."/>
        </authorList>
    </citation>
    <scope>NUCLEOTIDE SEQUENCE [LARGE SCALE GENOMIC DNA]</scope>
    <source>
        <strain evidence="2">PWHHKU_190912</strain>
    </source>
</reference>
<dbReference type="InterPro" id="IPR052709">
    <property type="entry name" value="Transposase-MT_Hybrid"/>
</dbReference>
<evidence type="ECO:0000313" key="2">
    <source>
        <dbReference type="EMBL" id="KAJ4436795.1"/>
    </source>
</evidence>
<sequence length="74" mass="8473">MSRTRVYEWHKRFTSDRLSTVDDPRSGRPRSARTGKMPAGVAQEFRRDRRQSIDDVATLLGISHGSVHPFSTMI</sequence>
<evidence type="ECO:0000313" key="3">
    <source>
        <dbReference type="Proteomes" id="UP001148838"/>
    </source>
</evidence>
<dbReference type="PANTHER" id="PTHR46060:SF1">
    <property type="entry name" value="MARINER MOS1 TRANSPOSASE-LIKE PROTEIN"/>
    <property type="match status" value="1"/>
</dbReference>
<organism evidence="2 3">
    <name type="scientific">Periplaneta americana</name>
    <name type="common">American cockroach</name>
    <name type="synonym">Blatta americana</name>
    <dbReference type="NCBI Taxonomy" id="6978"/>
    <lineage>
        <taxon>Eukaryota</taxon>
        <taxon>Metazoa</taxon>
        <taxon>Ecdysozoa</taxon>
        <taxon>Arthropoda</taxon>
        <taxon>Hexapoda</taxon>
        <taxon>Insecta</taxon>
        <taxon>Pterygota</taxon>
        <taxon>Neoptera</taxon>
        <taxon>Polyneoptera</taxon>
        <taxon>Dictyoptera</taxon>
        <taxon>Blattodea</taxon>
        <taxon>Blattoidea</taxon>
        <taxon>Blattidae</taxon>
        <taxon>Blattinae</taxon>
        <taxon>Periplaneta</taxon>
    </lineage>
</organism>